<proteinExistence type="predicted"/>
<comment type="caution">
    <text evidence="2">The sequence shown here is derived from an EMBL/GenBank/DDBJ whole genome shotgun (WGS) entry which is preliminary data.</text>
</comment>
<dbReference type="AlphaFoldDB" id="A0ABD5WSR3"/>
<dbReference type="Pfam" id="PF10006">
    <property type="entry name" value="DUF2249"/>
    <property type="match status" value="1"/>
</dbReference>
<organism evidence="2 3">
    <name type="scientific">Halorussus caseinilyticus</name>
    <dbReference type="NCBI Taxonomy" id="3034025"/>
    <lineage>
        <taxon>Archaea</taxon>
        <taxon>Methanobacteriati</taxon>
        <taxon>Methanobacteriota</taxon>
        <taxon>Stenosarchaea group</taxon>
        <taxon>Halobacteria</taxon>
        <taxon>Halobacteriales</taxon>
        <taxon>Haladaptataceae</taxon>
        <taxon>Halorussus</taxon>
    </lineage>
</organism>
<dbReference type="InterPro" id="IPR018720">
    <property type="entry name" value="DUF2249"/>
</dbReference>
<feature type="domain" description="DUF2249" evidence="1">
    <location>
        <begin position="4"/>
        <end position="74"/>
    </location>
</feature>
<gene>
    <name evidence="2" type="ORF">ACFQJ6_21290</name>
</gene>
<evidence type="ECO:0000313" key="3">
    <source>
        <dbReference type="Proteomes" id="UP001596407"/>
    </source>
</evidence>
<evidence type="ECO:0000313" key="2">
    <source>
        <dbReference type="EMBL" id="MFC7082239.1"/>
    </source>
</evidence>
<dbReference type="Proteomes" id="UP001596407">
    <property type="component" value="Unassembled WGS sequence"/>
</dbReference>
<dbReference type="GeneID" id="79304358"/>
<keyword evidence="3" id="KW-1185">Reference proteome</keyword>
<dbReference type="SUPFAM" id="SSF64307">
    <property type="entry name" value="SirA-like"/>
    <property type="match status" value="1"/>
</dbReference>
<dbReference type="RefSeq" id="WP_276279773.1">
    <property type="nucleotide sequence ID" value="NZ_CP119809.1"/>
</dbReference>
<reference evidence="2 3" key="1">
    <citation type="journal article" date="2019" name="Int. J. Syst. Evol. Microbiol.">
        <title>The Global Catalogue of Microorganisms (GCM) 10K type strain sequencing project: providing services to taxonomists for standard genome sequencing and annotation.</title>
        <authorList>
            <consortium name="The Broad Institute Genomics Platform"/>
            <consortium name="The Broad Institute Genome Sequencing Center for Infectious Disease"/>
            <person name="Wu L."/>
            <person name="Ma J."/>
        </authorList>
    </citation>
    <scope>NUCLEOTIDE SEQUENCE [LARGE SCALE GENOMIC DNA]</scope>
    <source>
        <strain evidence="2 3">DT72</strain>
    </source>
</reference>
<dbReference type="EMBL" id="JBHSZH010000005">
    <property type="protein sequence ID" value="MFC7082239.1"/>
    <property type="molecule type" value="Genomic_DNA"/>
</dbReference>
<protein>
    <submittedName>
        <fullName evidence="2">DUF2249 domain-containing protein</fullName>
    </submittedName>
</protein>
<sequence length="75" mass="8790">MPRVDVREMPPPERHTEIHDAFAEMDGGEVLEVVNDHEPKPLFYEMRAEVESFDPDGYEVEREGERTFVAQFPKQ</sequence>
<accession>A0ABD5WSR3</accession>
<evidence type="ECO:0000259" key="1">
    <source>
        <dbReference type="Pfam" id="PF10006"/>
    </source>
</evidence>
<dbReference type="InterPro" id="IPR036868">
    <property type="entry name" value="TusA-like_sf"/>
</dbReference>
<name>A0ABD5WSR3_9EURY</name>